<evidence type="ECO:0000313" key="3">
    <source>
        <dbReference type="Proteomes" id="UP001522905"/>
    </source>
</evidence>
<proteinExistence type="predicted"/>
<protein>
    <submittedName>
        <fullName evidence="2">Type II toxin-antitoxin system HicB family antitoxin</fullName>
    </submittedName>
</protein>
<dbReference type="EMBL" id="JAJIAO010000004">
    <property type="protein sequence ID" value="MCK8624805.1"/>
    <property type="molecule type" value="Genomic_DNA"/>
</dbReference>
<evidence type="ECO:0000259" key="1">
    <source>
        <dbReference type="Pfam" id="PF15919"/>
    </source>
</evidence>
<dbReference type="Pfam" id="PF15919">
    <property type="entry name" value="HicB_lk_antitox"/>
    <property type="match status" value="1"/>
</dbReference>
<sequence>MINKSDNFLVYPVILHPELEGGYSVEVPDINGGSWTQGETVEESLYMARDLIGINLIDCIEYPKFTPIKDIKVAKNDIITVVDIDINKYRRSTAKTVRKNVSLPEYLVEIGKKQGINFSDVLTKALEEKLL</sequence>
<name>A0ABT0I265_9LACO</name>
<dbReference type="InterPro" id="IPR031807">
    <property type="entry name" value="HicB-like"/>
</dbReference>
<dbReference type="RefSeq" id="WP_220751125.1">
    <property type="nucleotide sequence ID" value="NZ_BPLL01000007.1"/>
</dbReference>
<dbReference type="SUPFAM" id="SSF143100">
    <property type="entry name" value="TTHA1013/TTHA0281-like"/>
    <property type="match status" value="1"/>
</dbReference>
<gene>
    <name evidence="2" type="ORF">LNP07_04670</name>
</gene>
<dbReference type="Proteomes" id="UP001522905">
    <property type="component" value="Unassembled WGS sequence"/>
</dbReference>
<evidence type="ECO:0000313" key="2">
    <source>
        <dbReference type="EMBL" id="MCK8624805.1"/>
    </source>
</evidence>
<dbReference type="InterPro" id="IPR035069">
    <property type="entry name" value="TTHA1013/TTHA0281-like"/>
</dbReference>
<feature type="domain" description="HicB-like antitoxin of toxin-antitoxin system" evidence="1">
    <location>
        <begin position="11"/>
        <end position="109"/>
    </location>
</feature>
<accession>A0ABT0I265</accession>
<comment type="caution">
    <text evidence="2">The sequence shown here is derived from an EMBL/GenBank/DDBJ whole genome shotgun (WGS) entry which is preliminary data.</text>
</comment>
<dbReference type="Gene3D" id="3.30.160.250">
    <property type="match status" value="1"/>
</dbReference>
<keyword evidence="3" id="KW-1185">Reference proteome</keyword>
<organism evidence="2 3">
    <name type="scientific">Apilactobacillus xinyiensis</name>
    <dbReference type="NCBI Taxonomy" id="2841032"/>
    <lineage>
        <taxon>Bacteria</taxon>
        <taxon>Bacillati</taxon>
        <taxon>Bacillota</taxon>
        <taxon>Bacilli</taxon>
        <taxon>Lactobacillales</taxon>
        <taxon>Lactobacillaceae</taxon>
        <taxon>Apilactobacillus</taxon>
    </lineage>
</organism>
<reference evidence="2 3" key="1">
    <citation type="submission" date="2021-11" db="EMBL/GenBank/DDBJ databases">
        <title>Comparative genomics of bee honey and flower isolates.</title>
        <authorList>
            <person name="Bechtner J.D."/>
            <person name="Gallus M.K."/>
            <person name="Ehrmann M."/>
        </authorList>
    </citation>
    <scope>NUCLEOTIDE SEQUENCE [LARGE SCALE GENOMIC DNA]</scope>
    <source>
        <strain evidence="2 3">M161</strain>
    </source>
</reference>